<evidence type="ECO:0000313" key="2">
    <source>
        <dbReference type="Proteomes" id="UP001158066"/>
    </source>
</evidence>
<name>A0AA45WTQ5_9CLOT</name>
<dbReference type="RefSeq" id="WP_283408060.1">
    <property type="nucleotide sequence ID" value="NZ_FXUF01000002.1"/>
</dbReference>
<evidence type="ECO:0000313" key="1">
    <source>
        <dbReference type="EMBL" id="SMP44192.1"/>
    </source>
</evidence>
<sequence length="420" mass="48083">MYRDKLKIDPLRLDEINDFLMDRNNPLISEITRIVGKYGTPEEINRQAREARQLSSLLGRLERMDSPYLKDLEWLMGERDRQAFIGISDYRQKVMGDQLPVSGFDEAKAVTLEISALQYFPWLMTEAKQAIEQQEIMPGRFIRVRKMKEQEQDHGDTLAIAAAMQIVGASYVETMDTKGTDGSNVHLGGPETITGYFGGIGQPNEHPIQWIDELLYYYTRYGIEQVLNINPGTVFIAYMLHKMGIDISFKISVFMGNDNPYSVLWTLLMAKLFSREDGSTPLVGFNLSNSVDNRTIELSSLIRQQLDLENNVRIEHHITETYQAIVRQPYNRREELLELARTVPNIAAKHEGGDPEVEETRESPSSILHYFRDKAEILESGDMKNLEQNYLDKHEAVNRTARALTEKGLAFIGAKALHHR</sequence>
<reference evidence="1" key="1">
    <citation type="submission" date="2017-05" db="EMBL/GenBank/DDBJ databases">
        <authorList>
            <person name="Varghese N."/>
            <person name="Submissions S."/>
        </authorList>
    </citation>
    <scope>NUCLEOTIDE SEQUENCE</scope>
    <source>
        <strain evidence="1">Su22</strain>
    </source>
</reference>
<organism evidence="1 2">
    <name type="scientific">Anoxynatronum buryatiense</name>
    <dbReference type="NCBI Taxonomy" id="489973"/>
    <lineage>
        <taxon>Bacteria</taxon>
        <taxon>Bacillati</taxon>
        <taxon>Bacillota</taxon>
        <taxon>Clostridia</taxon>
        <taxon>Eubacteriales</taxon>
        <taxon>Clostridiaceae</taxon>
        <taxon>Anoxynatronum</taxon>
    </lineage>
</organism>
<proteinExistence type="predicted"/>
<accession>A0AA45WTQ5</accession>
<dbReference type="EMBL" id="FXUF01000002">
    <property type="protein sequence ID" value="SMP44192.1"/>
    <property type="molecule type" value="Genomic_DNA"/>
</dbReference>
<comment type="caution">
    <text evidence="1">The sequence shown here is derived from an EMBL/GenBank/DDBJ whole genome shotgun (WGS) entry which is preliminary data.</text>
</comment>
<protein>
    <submittedName>
        <fullName evidence="1">Uncharacterized protein</fullName>
    </submittedName>
</protein>
<dbReference type="Proteomes" id="UP001158066">
    <property type="component" value="Unassembled WGS sequence"/>
</dbReference>
<gene>
    <name evidence="1" type="ORF">SAMN06296020_102148</name>
</gene>
<dbReference type="AlphaFoldDB" id="A0AA45WTQ5"/>
<keyword evidence="2" id="KW-1185">Reference proteome</keyword>